<proteinExistence type="predicted"/>
<reference evidence="1" key="1">
    <citation type="submission" date="2019-08" db="EMBL/GenBank/DDBJ databases">
        <authorList>
            <person name="Kucharzyk K."/>
            <person name="Murdoch R.W."/>
            <person name="Higgins S."/>
            <person name="Loffler F."/>
        </authorList>
    </citation>
    <scope>NUCLEOTIDE SEQUENCE</scope>
</reference>
<accession>A0A645HCL4</accession>
<dbReference type="AlphaFoldDB" id="A0A645HCL4"/>
<sequence>MNPVTVSVVAGVRFQVVTPESNLRHPPPVNIFAAGYARRRRPEPFDPDRRKVIGLGIIELQHPTFAGIQRESAVVGRFQPVHAGIVDPKRKHQLLVIVQILNIGMEFLIFGDIPIFTGWRQKRDSGIVEERIGDRNVEHRCAILRLFFLDRDFIGCDRKGRHPVRRGKIDRNDPRDVICLKIRQNPVRDTG</sequence>
<comment type="caution">
    <text evidence="1">The sequence shown here is derived from an EMBL/GenBank/DDBJ whole genome shotgun (WGS) entry which is preliminary data.</text>
</comment>
<organism evidence="1">
    <name type="scientific">bioreactor metagenome</name>
    <dbReference type="NCBI Taxonomy" id="1076179"/>
    <lineage>
        <taxon>unclassified sequences</taxon>
        <taxon>metagenomes</taxon>
        <taxon>ecological metagenomes</taxon>
    </lineage>
</organism>
<evidence type="ECO:0000313" key="1">
    <source>
        <dbReference type="EMBL" id="MPN33834.1"/>
    </source>
</evidence>
<gene>
    <name evidence="1" type="ORF">SDC9_181326</name>
</gene>
<protein>
    <submittedName>
        <fullName evidence="1">Uncharacterized protein</fullName>
    </submittedName>
</protein>
<name>A0A645HCL4_9ZZZZ</name>
<dbReference type="EMBL" id="VSSQ01086541">
    <property type="protein sequence ID" value="MPN33834.1"/>
    <property type="molecule type" value="Genomic_DNA"/>
</dbReference>